<dbReference type="Proteomes" id="UP000830729">
    <property type="component" value="Chromosome"/>
</dbReference>
<dbReference type="KEGG" id="halx:M0R89_00550"/>
<evidence type="ECO:0000256" key="1">
    <source>
        <dbReference type="SAM" id="Phobius"/>
    </source>
</evidence>
<sequence>MFNSNDNGGENRTRQTVAVIIAVLVVANVVTGVTLATTGWYTVFNSDGSTNPDELVKSGSATYDSTSDRFIVSPAGSSSNGRWTYSQVSSDTVRLNQTVRITGGNVNIMVFGDDATSANTGYSVVFTEGKGTVKLVNESSGNTLKSASYSYGKDSYDSSILYDQGDVTVGIDGQTVLTYSISNPSASGSLVSYRGWTGSSGDNAVDNVKIEFPTEDTDGDSIYDHNDPYPNDAKTTYTFTSDSNETVDKAYLEVSNGSLDASLYGVNTTSGERIKLSETHADVGNETTLMTLDAVSGYDEYDLMVHGNATVESHGLLYEANSGGGVSSETFNDGISSVLGGLSTVFAGLRTGQIALGVLMSVIGVALWFREGGS</sequence>
<feature type="transmembrane region" description="Helical" evidence="1">
    <location>
        <begin position="17"/>
        <end position="41"/>
    </location>
</feature>
<protein>
    <submittedName>
        <fullName evidence="2">Uncharacterized protein</fullName>
    </submittedName>
</protein>
<accession>A0A8U0HVC5</accession>
<name>A0A8U0HVC5_9EURY</name>
<reference evidence="2 3" key="1">
    <citation type="submission" date="2022-04" db="EMBL/GenBank/DDBJ databases">
        <title>Diverse halophilic archaea isolated from saline environments.</title>
        <authorList>
            <person name="Cui H.-L."/>
        </authorList>
    </citation>
    <scope>NUCLEOTIDE SEQUENCE [LARGE SCALE GENOMIC DNA]</scope>
    <source>
        <strain evidence="2 3">XZYJT49</strain>
    </source>
</reference>
<organism evidence="2 3">
    <name type="scientific">Halorussus limi</name>
    <dbReference type="NCBI Taxonomy" id="2938695"/>
    <lineage>
        <taxon>Archaea</taxon>
        <taxon>Methanobacteriati</taxon>
        <taxon>Methanobacteriota</taxon>
        <taxon>Stenosarchaea group</taxon>
        <taxon>Halobacteria</taxon>
        <taxon>Halobacteriales</taxon>
        <taxon>Haladaptataceae</taxon>
        <taxon>Halorussus</taxon>
    </lineage>
</organism>
<dbReference type="EMBL" id="CP096659">
    <property type="protein sequence ID" value="UPV74574.1"/>
    <property type="molecule type" value="Genomic_DNA"/>
</dbReference>
<gene>
    <name evidence="2" type="ORF">M0R89_00550</name>
</gene>
<evidence type="ECO:0000313" key="2">
    <source>
        <dbReference type="EMBL" id="UPV74574.1"/>
    </source>
</evidence>
<keyword evidence="1" id="KW-1133">Transmembrane helix</keyword>
<dbReference type="GeneID" id="73043906"/>
<keyword evidence="3" id="KW-1185">Reference proteome</keyword>
<evidence type="ECO:0000313" key="3">
    <source>
        <dbReference type="Proteomes" id="UP000830729"/>
    </source>
</evidence>
<dbReference type="RefSeq" id="WP_248650619.1">
    <property type="nucleotide sequence ID" value="NZ_CP096659.1"/>
</dbReference>
<proteinExistence type="predicted"/>
<keyword evidence="1" id="KW-0812">Transmembrane</keyword>
<dbReference type="AlphaFoldDB" id="A0A8U0HVC5"/>
<keyword evidence="1" id="KW-0472">Membrane</keyword>